<dbReference type="PANTHER" id="PTHR33986:SF15">
    <property type="entry name" value="MITOCHONDRIAL FISSION PROTEIN ELM1"/>
    <property type="match status" value="1"/>
</dbReference>
<dbReference type="PANTHER" id="PTHR33986">
    <property type="entry name" value="OS02G0535700 PROTEIN"/>
    <property type="match status" value="1"/>
</dbReference>
<evidence type="ECO:0000313" key="1">
    <source>
        <dbReference type="EMBL" id="KGM88402.1"/>
    </source>
</evidence>
<dbReference type="OrthoDB" id="272235at2"/>
<dbReference type="RefSeq" id="WP_037271877.1">
    <property type="nucleotide sequence ID" value="NZ_KN293978.2"/>
</dbReference>
<dbReference type="Pfam" id="PF06258">
    <property type="entry name" value="Mito_fiss_Elm1"/>
    <property type="match status" value="1"/>
</dbReference>
<dbReference type="Proteomes" id="UP000030021">
    <property type="component" value="Unassembled WGS sequence"/>
</dbReference>
<reference evidence="1 2" key="1">
    <citation type="submission" date="2013-01" db="EMBL/GenBank/DDBJ databases">
        <authorList>
            <person name="Fiebig A."/>
            <person name="Goeker M."/>
            <person name="Klenk H.-P.P."/>
        </authorList>
    </citation>
    <scope>NUCLEOTIDE SEQUENCE [LARGE SCALE GENOMIC DNA]</scope>
    <source>
        <strain evidence="1 2">DSM 17069</strain>
    </source>
</reference>
<accession>A0A0A0HKR1</accession>
<protein>
    <submittedName>
        <fullName evidence="1">Putative nucleoside-diphosphate-sugar epimerase</fullName>
    </submittedName>
</protein>
<dbReference type="HOGENOM" id="CLU_048241_0_0_5"/>
<dbReference type="EMBL" id="AONH01000008">
    <property type="protein sequence ID" value="KGM88402.1"/>
    <property type="molecule type" value="Genomic_DNA"/>
</dbReference>
<evidence type="ECO:0000313" key="2">
    <source>
        <dbReference type="Proteomes" id="UP000030021"/>
    </source>
</evidence>
<organism evidence="1 2">
    <name type="scientific">Roseovarius mucosus DSM 17069</name>
    <dbReference type="NCBI Taxonomy" id="1288298"/>
    <lineage>
        <taxon>Bacteria</taxon>
        <taxon>Pseudomonadati</taxon>
        <taxon>Pseudomonadota</taxon>
        <taxon>Alphaproteobacteria</taxon>
        <taxon>Rhodobacterales</taxon>
        <taxon>Roseobacteraceae</taxon>
        <taxon>Roseovarius</taxon>
    </lineage>
</organism>
<dbReference type="eggNOG" id="COG3660">
    <property type="taxonomic scope" value="Bacteria"/>
</dbReference>
<dbReference type="STRING" id="215743.ROSMUCSMR3_00116"/>
<name>A0A0A0HKR1_9RHOB</name>
<comment type="caution">
    <text evidence="1">The sequence shown here is derived from an EMBL/GenBank/DDBJ whole genome shotgun (WGS) entry which is preliminary data.</text>
</comment>
<gene>
    <name evidence="1" type="ORF">rosmuc_01632</name>
</gene>
<sequence>MHQPDAAPRIWRVLGDKRGDNAQVEIVAEALARERGWVSELRHLEMLPKFVVGKPRVGPTLYHIDQSLSDPIEPPWPDLILTRGRRPANVALWIKKQSGGRTRIVLVGKPAGWFSHQMAQFDLIVTSTETLPAPFDNVMQIDLPLMKISPERLEAGRKAWQARLDALPRPLVVFLIGGPTSPFVYNAEMEAQVRARMAQVLATGGTPYIVGSRRTPKGFLDRVTAGLPEGVQRFDWGQSDDENPYTGLLALADRFVVTGDSISMLVEVARLGKALEIVALPYGPLGKFDDARRRAAAWMFQNRRNAGLAERLRLALARGLYHMRMLQQTRHFPRFHQILIDRGLATWMGESENASRGERPALSATDADVARILARIDPLLSGR</sequence>
<proteinExistence type="predicted"/>
<dbReference type="AlphaFoldDB" id="A0A0A0HKR1"/>
<dbReference type="PATRIC" id="fig|1288298.3.peg.1644"/>
<dbReference type="InterPro" id="IPR009367">
    <property type="entry name" value="Elm1-like"/>
</dbReference>